<dbReference type="EMBL" id="JQCB01000026">
    <property type="protein sequence ID" value="KRN93353.1"/>
    <property type="molecule type" value="Genomic_DNA"/>
</dbReference>
<dbReference type="OrthoDB" id="9790931at2"/>
<dbReference type="GO" id="GO:0016740">
    <property type="term" value="F:transferase activity"/>
    <property type="evidence" value="ECO:0007669"/>
    <property type="project" value="UniProtKB-KW"/>
</dbReference>
<organism evidence="5 6">
    <name type="scientific">Furfurilactobacillus siliginis</name>
    <dbReference type="NCBI Taxonomy" id="348151"/>
    <lineage>
        <taxon>Bacteria</taxon>
        <taxon>Bacillati</taxon>
        <taxon>Bacillota</taxon>
        <taxon>Bacilli</taxon>
        <taxon>Lactobacillales</taxon>
        <taxon>Lactobacillaceae</taxon>
        <taxon>Furfurilactobacillus</taxon>
    </lineage>
</organism>
<dbReference type="STRING" id="348151.IV55_GL001050"/>
<evidence type="ECO:0000256" key="1">
    <source>
        <dbReference type="ARBA" id="ARBA00022679"/>
    </source>
</evidence>
<dbReference type="InterPro" id="IPR058592">
    <property type="entry name" value="Gtf3_C"/>
</dbReference>
<feature type="domain" description="Glucosyltransferase 3-like C-terminal" evidence="3">
    <location>
        <begin position="186"/>
        <end position="339"/>
    </location>
</feature>
<evidence type="ECO:0000313" key="6">
    <source>
        <dbReference type="Proteomes" id="UP000051139"/>
    </source>
</evidence>
<gene>
    <name evidence="5" type="ORF">IV55_GL001050</name>
    <name evidence="4" type="ORF">LSI01_18490</name>
</gene>
<comment type="caution">
    <text evidence="5">The sequence shown here is derived from an EMBL/GenBank/DDBJ whole genome shotgun (WGS) entry which is preliminary data.</text>
</comment>
<dbReference type="Proteomes" id="UP000051139">
    <property type="component" value="Unassembled WGS sequence"/>
</dbReference>
<proteinExistence type="predicted"/>
<dbReference type="Proteomes" id="UP000321429">
    <property type="component" value="Unassembled WGS sequence"/>
</dbReference>
<dbReference type="EMBL" id="BJUD01000067">
    <property type="protein sequence ID" value="GEK29538.1"/>
    <property type="molecule type" value="Genomic_DNA"/>
</dbReference>
<dbReference type="Gene3D" id="3.40.50.2000">
    <property type="entry name" value="Glycogen Phosphorylase B"/>
    <property type="match status" value="2"/>
</dbReference>
<protein>
    <submittedName>
        <fullName evidence="5">Glycosyltransferase</fullName>
    </submittedName>
</protein>
<dbReference type="Pfam" id="PF26337">
    <property type="entry name" value="Gtf3_C"/>
    <property type="match status" value="1"/>
</dbReference>
<reference evidence="5 6" key="1">
    <citation type="journal article" date="2015" name="Genome Announc.">
        <title>Expanding the biotechnology potential of lactobacilli through comparative genomics of 213 strains and associated genera.</title>
        <authorList>
            <person name="Sun Z."/>
            <person name="Harris H.M."/>
            <person name="McCann A."/>
            <person name="Guo C."/>
            <person name="Argimon S."/>
            <person name="Zhang W."/>
            <person name="Yang X."/>
            <person name="Jeffery I.B."/>
            <person name="Cooney J.C."/>
            <person name="Kagawa T.F."/>
            <person name="Liu W."/>
            <person name="Song Y."/>
            <person name="Salvetti E."/>
            <person name="Wrobel A."/>
            <person name="Rasinkangas P."/>
            <person name="Parkhill J."/>
            <person name="Rea M.C."/>
            <person name="O'Sullivan O."/>
            <person name="Ritari J."/>
            <person name="Douillard F.P."/>
            <person name="Paul Ross R."/>
            <person name="Yang R."/>
            <person name="Briner A.E."/>
            <person name="Felis G.E."/>
            <person name="de Vos W.M."/>
            <person name="Barrangou R."/>
            <person name="Klaenhammer T.R."/>
            <person name="Caufield P.W."/>
            <person name="Cui Y."/>
            <person name="Zhang H."/>
            <person name="O'Toole P.W."/>
        </authorList>
    </citation>
    <scope>NUCLEOTIDE SEQUENCE [LARGE SCALE GENOMIC DNA]</scope>
    <source>
        <strain evidence="5 6">DSM 22696</strain>
    </source>
</reference>
<feature type="domain" description="Glucosyltransferase 3-like N-terminal" evidence="2">
    <location>
        <begin position="2"/>
        <end position="153"/>
    </location>
</feature>
<dbReference type="InterPro" id="IPR058591">
    <property type="entry name" value="Gtf3_N"/>
</dbReference>
<dbReference type="PATRIC" id="fig|348151.3.peg.1078"/>
<dbReference type="RefSeq" id="WP_057811746.1">
    <property type="nucleotide sequence ID" value="NZ_BJUD01000067.1"/>
</dbReference>
<dbReference type="AlphaFoldDB" id="A0A0R2KV75"/>
<evidence type="ECO:0000313" key="5">
    <source>
        <dbReference type="EMBL" id="KRN93353.1"/>
    </source>
</evidence>
<dbReference type="Pfam" id="PF26334">
    <property type="entry name" value="Gtf3_N"/>
    <property type="match status" value="1"/>
</dbReference>
<accession>A0A0R2KV75</accession>
<reference evidence="4 7" key="2">
    <citation type="submission" date="2019-07" db="EMBL/GenBank/DDBJ databases">
        <title>Whole genome shotgun sequence of Lactobacillus siliginis NBRC 101315.</title>
        <authorList>
            <person name="Hosoyama A."/>
            <person name="Uohara A."/>
            <person name="Ohji S."/>
            <person name="Ichikawa N."/>
        </authorList>
    </citation>
    <scope>NUCLEOTIDE SEQUENCE [LARGE SCALE GENOMIC DNA]</scope>
    <source>
        <strain evidence="4 7">NBRC 101315</strain>
    </source>
</reference>
<keyword evidence="6" id="KW-1185">Reference proteome</keyword>
<dbReference type="PIRSF" id="PIRSF007023">
    <property type="entry name" value="UDP-Galf_transf"/>
    <property type="match status" value="1"/>
</dbReference>
<evidence type="ECO:0000313" key="4">
    <source>
        <dbReference type="EMBL" id="GEK29538.1"/>
    </source>
</evidence>
<evidence type="ECO:0000259" key="2">
    <source>
        <dbReference type="Pfam" id="PF26334"/>
    </source>
</evidence>
<sequence length="352" mass="39210">MTVWISNFHYQTDGVATMNKARLDVLEFGGTLGALPMNFFPYVWPDEPDDILSARQDGMLAGFKPNDVFVLQFPLFIRGLNVIRFIEKVHAMGGKVIGYIHDYAPLAEPAEFNDDHFDPLKEIYSRRTPDLILPLFDVIVVHTTAMAEALQKRTDKQLNYVVQGPFSYRVPMELTPREHSLSDPLCLASSLGKATWVLDSGMEFNIYGQKTPKYEEALANHPELHFKGLVPAVALPSQAEGSFGVVWDTGEYQEYERVNFPHKVSAYLAAGMPLIIWSGAAAAEFVLRNDVGIVIDDISELKASVEAVTEDRYQTLVSNAQHMGRYITSGALTQQALLSALQKIEQIDLAGL</sequence>
<name>A0A0R2KV75_9LACO</name>
<evidence type="ECO:0000313" key="7">
    <source>
        <dbReference type="Proteomes" id="UP000321429"/>
    </source>
</evidence>
<evidence type="ECO:0000259" key="3">
    <source>
        <dbReference type="Pfam" id="PF26337"/>
    </source>
</evidence>
<keyword evidence="1 5" id="KW-0808">Transferase</keyword>